<name>A0ABT9DDN8_9CELL</name>
<proteinExistence type="predicted"/>
<gene>
    <name evidence="1" type="ORF">Q6348_14385</name>
</gene>
<accession>A0ABT9DDN8</accession>
<organism evidence="1 2">
    <name type="scientific">Actinotalea lenta</name>
    <dbReference type="NCBI Taxonomy" id="3064654"/>
    <lineage>
        <taxon>Bacteria</taxon>
        <taxon>Bacillati</taxon>
        <taxon>Actinomycetota</taxon>
        <taxon>Actinomycetes</taxon>
        <taxon>Micrococcales</taxon>
        <taxon>Cellulomonadaceae</taxon>
        <taxon>Actinotalea</taxon>
    </lineage>
</organism>
<evidence type="ECO:0000313" key="2">
    <source>
        <dbReference type="Proteomes" id="UP001232536"/>
    </source>
</evidence>
<sequence>MNTPTAGGSGTSRGSSLPILRVGNDELELAFLPTVGARLISLRVGGAELLWRNPDHLDDDLGTVLPRDQWPPLDGTMGSWANLGGSKTWPAPQGWSGPDEWPGPPDPVLDSGDWRPEVLRTPDAATVVTFTSPEDPRTGLRVERRFEIPAAGTAFRQRITFRCVADHPVRWAPWEVCQVDTAMFAGHDEPDAGVWVGVTGCHEPSALVRLDGEIAVGDPADGRRRVEVADVIAKVGFTDADGTIEVVRPDGAGLRWTYHVAPGAYPDGGCAAEIWMQYPAAGPVPGGLWPTARLLELEALAPLTTLDPGQELAFEIGWSAWGPAAP</sequence>
<reference evidence="1 2" key="1">
    <citation type="submission" date="2023-07" db="EMBL/GenBank/DDBJ databases">
        <title>Description of novel actinomycetes strains, isolated from tidal flat sediment.</title>
        <authorList>
            <person name="Lu C."/>
        </authorList>
    </citation>
    <scope>NUCLEOTIDE SEQUENCE [LARGE SCALE GENOMIC DNA]</scope>
    <source>
        <strain evidence="1 2">SYSU T00b441</strain>
    </source>
</reference>
<dbReference type="RefSeq" id="WP_304602086.1">
    <property type="nucleotide sequence ID" value="NZ_JAUQYP010000002.1"/>
</dbReference>
<evidence type="ECO:0008006" key="3">
    <source>
        <dbReference type="Google" id="ProtNLM"/>
    </source>
</evidence>
<dbReference type="EMBL" id="JAUQYP010000002">
    <property type="protein sequence ID" value="MDO8108383.1"/>
    <property type="molecule type" value="Genomic_DNA"/>
</dbReference>
<comment type="caution">
    <text evidence="1">The sequence shown here is derived from an EMBL/GenBank/DDBJ whole genome shotgun (WGS) entry which is preliminary data.</text>
</comment>
<keyword evidence="2" id="KW-1185">Reference proteome</keyword>
<protein>
    <recommendedName>
        <fullName evidence="3">DUF4380 domain-containing protein</fullName>
    </recommendedName>
</protein>
<evidence type="ECO:0000313" key="1">
    <source>
        <dbReference type="EMBL" id="MDO8108383.1"/>
    </source>
</evidence>
<dbReference type="Proteomes" id="UP001232536">
    <property type="component" value="Unassembled WGS sequence"/>
</dbReference>